<dbReference type="STRING" id="192904.SAMN04488514_11956"/>
<dbReference type="InterPro" id="IPR012334">
    <property type="entry name" value="Pectin_lyas_fold"/>
</dbReference>
<sequence length="529" mass="59330">MKNNLLLTFSCAVLLLLSCGKTNSEGIYVKDFFALNEAIGQATPGSEIVLANGVWKDVQIKFYGIGKKEKPITLRAETEGEVFIEGQSFLHLGGENLVVDGLYFRNGYTPSSGIIRYKIGADSVANNTRVTNCVVEDFTQPSALSGDRWIEFYGKHNQMDHCYIAGKGNDGSTLMVYHDGNENTDNHHQIVNNYFGPRPRKGGASAETIQLGDSETRLTPGRVNVSNNYFEACNGDVEIISDMTNYNSFTHNIFYKCEGALVLRHGNFATVDSNIFIGGDESNLYGGLSVMNTGHWITNNYFYKIKGKEFRSPLAIMNGILNTPMKGFRQVTDVVITYNTWVDCQSSWQIGIGQNKASADVLPVTEIRSEPPIRSTIANNLIYNTHVDATPVVNYDDMEGILFKNNIIDNNGSEYSEYNVLRNEKVKMKQVNEWLFAPHEEQNEILNDVFVGYGFGRIKQDLFGDSRSKESRVGAINQLSTAEKFVIDKKKYGPEWFSTEKIAINYNLPNDSLVEESELAKYMEQDKNR</sequence>
<dbReference type="Proteomes" id="UP000199440">
    <property type="component" value="Unassembled WGS sequence"/>
</dbReference>
<dbReference type="SMR" id="A0A1G9XX54"/>
<reference evidence="1 2" key="1">
    <citation type="submission" date="2016-10" db="EMBL/GenBank/DDBJ databases">
        <authorList>
            <person name="de Groot N.N."/>
        </authorList>
    </citation>
    <scope>NUCLEOTIDE SEQUENCE [LARGE SCALE GENOMIC DNA]</scope>
    <source>
        <strain evidence="1 2">DSM 19886</strain>
    </source>
</reference>
<dbReference type="InterPro" id="IPR039513">
    <property type="entry name" value="PL-6"/>
</dbReference>
<gene>
    <name evidence="1" type="ORF">SAMN04488514_11956</name>
</gene>
<evidence type="ECO:0000313" key="2">
    <source>
        <dbReference type="Proteomes" id="UP000199440"/>
    </source>
</evidence>
<dbReference type="Pfam" id="PF14592">
    <property type="entry name" value="Chondroitinas_B"/>
    <property type="match status" value="1"/>
</dbReference>
<dbReference type="InterPro" id="IPR011050">
    <property type="entry name" value="Pectin_lyase_fold/virulence"/>
</dbReference>
<proteinExistence type="predicted"/>
<evidence type="ECO:0000313" key="1">
    <source>
        <dbReference type="EMBL" id="SDN01368.1"/>
    </source>
</evidence>
<name>A0A1G9XX54_9FLAO</name>
<dbReference type="CDD" id="cd14251">
    <property type="entry name" value="PL-6"/>
    <property type="match status" value="1"/>
</dbReference>
<dbReference type="Gene3D" id="2.160.20.10">
    <property type="entry name" value="Single-stranded right-handed beta-helix, Pectin lyase-like"/>
    <property type="match status" value="1"/>
</dbReference>
<accession>A0A1G9XX54</accession>
<protein>
    <submittedName>
        <fullName evidence="1">Chondroitinase B</fullName>
    </submittedName>
</protein>
<organism evidence="1 2">
    <name type="scientific">Kriegella aquimaris</name>
    <dbReference type="NCBI Taxonomy" id="192904"/>
    <lineage>
        <taxon>Bacteria</taxon>
        <taxon>Pseudomonadati</taxon>
        <taxon>Bacteroidota</taxon>
        <taxon>Flavobacteriia</taxon>
        <taxon>Flavobacteriales</taxon>
        <taxon>Flavobacteriaceae</taxon>
        <taxon>Kriegella</taxon>
    </lineage>
</organism>
<dbReference type="OrthoDB" id="6475864at2"/>
<dbReference type="SUPFAM" id="SSF51126">
    <property type="entry name" value="Pectin lyase-like"/>
    <property type="match status" value="1"/>
</dbReference>
<dbReference type="EMBL" id="FNGV01000019">
    <property type="protein sequence ID" value="SDN01368.1"/>
    <property type="molecule type" value="Genomic_DNA"/>
</dbReference>
<dbReference type="AlphaFoldDB" id="A0A1G9XX54"/>
<dbReference type="RefSeq" id="WP_089895392.1">
    <property type="nucleotide sequence ID" value="NZ_FNGV01000019.1"/>
</dbReference>
<dbReference type="PROSITE" id="PS51257">
    <property type="entry name" value="PROKAR_LIPOPROTEIN"/>
    <property type="match status" value="1"/>
</dbReference>
<keyword evidence="2" id="KW-1185">Reference proteome</keyword>